<evidence type="ECO:0000313" key="2">
    <source>
        <dbReference type="EMBL" id="SUC21380.1"/>
    </source>
</evidence>
<reference evidence="2 3" key="1">
    <citation type="submission" date="2018-06" db="EMBL/GenBank/DDBJ databases">
        <authorList>
            <consortium name="Pathogen Informatics"/>
            <person name="Doyle S."/>
        </authorList>
    </citation>
    <scope>NUCLEOTIDE SEQUENCE [LARGE SCALE GENOMIC DNA]</scope>
    <source>
        <strain evidence="2 3">NCTC11938</strain>
    </source>
</reference>
<accession>A0A379FJY0</accession>
<organism evidence="2 3">
    <name type="scientific">Proteus mirabilis</name>
    <dbReference type="NCBI Taxonomy" id="584"/>
    <lineage>
        <taxon>Bacteria</taxon>
        <taxon>Pseudomonadati</taxon>
        <taxon>Pseudomonadota</taxon>
        <taxon>Gammaproteobacteria</taxon>
        <taxon>Enterobacterales</taxon>
        <taxon>Morganellaceae</taxon>
        <taxon>Proteus</taxon>
    </lineage>
</organism>
<proteinExistence type="predicted"/>
<dbReference type="Proteomes" id="UP000254191">
    <property type="component" value="Unassembled WGS sequence"/>
</dbReference>
<keyword evidence="2" id="KW-0560">Oxidoreductase</keyword>
<evidence type="ECO:0000259" key="1">
    <source>
        <dbReference type="Pfam" id="PF08240"/>
    </source>
</evidence>
<dbReference type="InterPro" id="IPR051397">
    <property type="entry name" value="Zn-ADH-like_protein"/>
</dbReference>
<dbReference type="InterPro" id="IPR013154">
    <property type="entry name" value="ADH-like_N"/>
</dbReference>
<dbReference type="PANTHER" id="PTHR43677:SF1">
    <property type="entry name" value="ACRYLYL-COA REDUCTASE ACUI-RELATED"/>
    <property type="match status" value="1"/>
</dbReference>
<name>A0A379FJY0_PROMI</name>
<dbReference type="AlphaFoldDB" id="A0A379FJY0"/>
<dbReference type="PANTHER" id="PTHR43677">
    <property type="entry name" value="SHORT-CHAIN DEHYDROGENASE/REDUCTASE"/>
    <property type="match status" value="1"/>
</dbReference>
<evidence type="ECO:0000313" key="3">
    <source>
        <dbReference type="Proteomes" id="UP000254191"/>
    </source>
</evidence>
<dbReference type="Pfam" id="PF08240">
    <property type="entry name" value="ADH_N"/>
    <property type="match status" value="1"/>
</dbReference>
<dbReference type="EC" id="1.6.5.-" evidence="2"/>
<dbReference type="GO" id="GO:0043957">
    <property type="term" value="F:acryloyl-CoA reductase (NADPH) activity"/>
    <property type="evidence" value="ECO:0007669"/>
    <property type="project" value="TreeGrafter"/>
</dbReference>
<dbReference type="InterPro" id="IPR011032">
    <property type="entry name" value="GroES-like_sf"/>
</dbReference>
<protein>
    <submittedName>
        <fullName evidence="2">Putative zinc-binding dehydrogenase</fullName>
        <ecNumber evidence="2">1.6.5.-</ecNumber>
    </submittedName>
</protein>
<dbReference type="EMBL" id="UGTS01000004">
    <property type="protein sequence ID" value="SUC21380.1"/>
    <property type="molecule type" value="Genomic_DNA"/>
</dbReference>
<dbReference type="Gene3D" id="3.90.180.10">
    <property type="entry name" value="Medium-chain alcohol dehydrogenases, catalytic domain"/>
    <property type="match status" value="1"/>
</dbReference>
<sequence length="119" mass="12997">MEVIVDVHYSTLNYKDGLAITGKGKILRQFPMVPGIDFSGVVHHTEAPRFHIGQHVLLTGWGVGENHWGGLAQKAGVKGDWLTALPEGLSLKNAMIIGTAGFNCHALCDGVRTRWHNTR</sequence>
<dbReference type="SUPFAM" id="SSF50129">
    <property type="entry name" value="GroES-like"/>
    <property type="match status" value="1"/>
</dbReference>
<feature type="domain" description="Alcohol dehydrogenase-like N-terminal" evidence="1">
    <location>
        <begin position="2"/>
        <end position="86"/>
    </location>
</feature>
<gene>
    <name evidence="2" type="primary">yhdH_1</name>
    <name evidence="2" type="ORF">NCTC11938_02274</name>
</gene>